<evidence type="ECO:0000313" key="2">
    <source>
        <dbReference type="EMBL" id="KAG5606477.1"/>
    </source>
</evidence>
<dbReference type="Proteomes" id="UP000824120">
    <property type="component" value="Chromosome 5"/>
</dbReference>
<name>A0A9J5Z2P8_SOLCO</name>
<proteinExistence type="predicted"/>
<gene>
    <name evidence="2" type="ORF">H5410_027969</name>
</gene>
<evidence type="ECO:0000313" key="3">
    <source>
        <dbReference type="Proteomes" id="UP000824120"/>
    </source>
</evidence>
<dbReference type="EMBL" id="JACXVP010000005">
    <property type="protein sequence ID" value="KAG5606477.1"/>
    <property type="molecule type" value="Genomic_DNA"/>
</dbReference>
<comment type="caution">
    <text evidence="2">The sequence shown here is derived from an EMBL/GenBank/DDBJ whole genome shotgun (WGS) entry which is preliminary data.</text>
</comment>
<dbReference type="AlphaFoldDB" id="A0A9J5Z2P8"/>
<feature type="non-terminal residue" evidence="2">
    <location>
        <position position="64"/>
    </location>
</feature>
<keyword evidence="3" id="KW-1185">Reference proteome</keyword>
<sequence length="64" mass="7501">MLSAFWRLNWKQKTPVTRGVVKSMQQQLNEDLNTSDEEHSGQAPGDTNITNEQIYLLKIDWQHM</sequence>
<organism evidence="2 3">
    <name type="scientific">Solanum commersonii</name>
    <name type="common">Commerson's wild potato</name>
    <name type="synonym">Commerson's nightshade</name>
    <dbReference type="NCBI Taxonomy" id="4109"/>
    <lineage>
        <taxon>Eukaryota</taxon>
        <taxon>Viridiplantae</taxon>
        <taxon>Streptophyta</taxon>
        <taxon>Embryophyta</taxon>
        <taxon>Tracheophyta</taxon>
        <taxon>Spermatophyta</taxon>
        <taxon>Magnoliopsida</taxon>
        <taxon>eudicotyledons</taxon>
        <taxon>Gunneridae</taxon>
        <taxon>Pentapetalae</taxon>
        <taxon>asterids</taxon>
        <taxon>lamiids</taxon>
        <taxon>Solanales</taxon>
        <taxon>Solanaceae</taxon>
        <taxon>Solanoideae</taxon>
        <taxon>Solaneae</taxon>
        <taxon>Solanum</taxon>
    </lineage>
</organism>
<feature type="region of interest" description="Disordered" evidence="1">
    <location>
        <begin position="29"/>
        <end position="49"/>
    </location>
</feature>
<evidence type="ECO:0000256" key="1">
    <source>
        <dbReference type="SAM" id="MobiDB-lite"/>
    </source>
</evidence>
<accession>A0A9J5Z2P8</accession>
<protein>
    <submittedName>
        <fullName evidence="2">Uncharacterized protein</fullName>
    </submittedName>
</protein>
<reference evidence="2 3" key="1">
    <citation type="submission" date="2020-09" db="EMBL/GenBank/DDBJ databases">
        <title>De no assembly of potato wild relative species, Solanum commersonii.</title>
        <authorList>
            <person name="Cho K."/>
        </authorList>
    </citation>
    <scope>NUCLEOTIDE SEQUENCE [LARGE SCALE GENOMIC DNA]</scope>
    <source>
        <strain evidence="2">LZ3.2</strain>
        <tissue evidence="2">Leaf</tissue>
    </source>
</reference>